<gene>
    <name evidence="1" type="ORF">BDM02DRAFT_3069948</name>
</gene>
<protein>
    <submittedName>
        <fullName evidence="1">Uncharacterized protein</fullName>
    </submittedName>
</protein>
<keyword evidence="2" id="KW-1185">Reference proteome</keyword>
<comment type="caution">
    <text evidence="1">The sequence shown here is derived from an EMBL/GenBank/DDBJ whole genome shotgun (WGS) entry which is preliminary data.</text>
</comment>
<sequence length="187" mass="21347">MNSVELPQVVDRWERRSKSAQPVLAAHAVNLVNRLVKKELDVVVGHLNRTGHDLTEENLGLITEEEMVSTLKPAAPTLWKFLKSTSQTSQQEKRNKSDRRKVLVFVICQLAFSRNHHANRFHKFLTVYLKACGLPAKAIDTMSSLGLTMSQKWAFQGIDTPAKHANTELRRQIHELKLLFLFSHDNI</sequence>
<proteinExistence type="predicted"/>
<organism evidence="1 2">
    <name type="scientific">Thelephora ganbajun</name>
    <name type="common">Ganba fungus</name>
    <dbReference type="NCBI Taxonomy" id="370292"/>
    <lineage>
        <taxon>Eukaryota</taxon>
        <taxon>Fungi</taxon>
        <taxon>Dikarya</taxon>
        <taxon>Basidiomycota</taxon>
        <taxon>Agaricomycotina</taxon>
        <taxon>Agaricomycetes</taxon>
        <taxon>Thelephorales</taxon>
        <taxon>Thelephoraceae</taxon>
        <taxon>Thelephora</taxon>
    </lineage>
</organism>
<name>A0ACB6YX97_THEGA</name>
<evidence type="ECO:0000313" key="2">
    <source>
        <dbReference type="Proteomes" id="UP000886501"/>
    </source>
</evidence>
<reference evidence="1" key="1">
    <citation type="submission" date="2019-10" db="EMBL/GenBank/DDBJ databases">
        <authorList>
            <consortium name="DOE Joint Genome Institute"/>
            <person name="Kuo A."/>
            <person name="Miyauchi S."/>
            <person name="Kiss E."/>
            <person name="Drula E."/>
            <person name="Kohler A."/>
            <person name="Sanchez-Garcia M."/>
            <person name="Andreopoulos B."/>
            <person name="Barry K.W."/>
            <person name="Bonito G."/>
            <person name="Buee M."/>
            <person name="Carver A."/>
            <person name="Chen C."/>
            <person name="Cichocki N."/>
            <person name="Clum A."/>
            <person name="Culley D."/>
            <person name="Crous P.W."/>
            <person name="Fauchery L."/>
            <person name="Girlanda M."/>
            <person name="Hayes R."/>
            <person name="Keri Z."/>
            <person name="Labutti K."/>
            <person name="Lipzen A."/>
            <person name="Lombard V."/>
            <person name="Magnuson J."/>
            <person name="Maillard F."/>
            <person name="Morin E."/>
            <person name="Murat C."/>
            <person name="Nolan M."/>
            <person name="Ohm R."/>
            <person name="Pangilinan J."/>
            <person name="Pereira M."/>
            <person name="Perotto S."/>
            <person name="Peter M."/>
            <person name="Riley R."/>
            <person name="Sitrit Y."/>
            <person name="Stielow B."/>
            <person name="Szollosi G."/>
            <person name="Zifcakova L."/>
            <person name="Stursova M."/>
            <person name="Spatafora J.W."/>
            <person name="Tedersoo L."/>
            <person name="Vaario L.-M."/>
            <person name="Yamada A."/>
            <person name="Yan M."/>
            <person name="Wang P."/>
            <person name="Xu J."/>
            <person name="Bruns T."/>
            <person name="Baldrian P."/>
            <person name="Vilgalys R."/>
            <person name="Henrissat B."/>
            <person name="Grigoriev I.V."/>
            <person name="Hibbett D."/>
            <person name="Nagy L.G."/>
            <person name="Martin F.M."/>
        </authorList>
    </citation>
    <scope>NUCLEOTIDE SEQUENCE</scope>
    <source>
        <strain evidence="1">P2</strain>
    </source>
</reference>
<reference evidence="1" key="2">
    <citation type="journal article" date="2020" name="Nat. Commun.">
        <title>Large-scale genome sequencing of mycorrhizal fungi provides insights into the early evolution of symbiotic traits.</title>
        <authorList>
            <person name="Miyauchi S."/>
            <person name="Kiss E."/>
            <person name="Kuo A."/>
            <person name="Drula E."/>
            <person name="Kohler A."/>
            <person name="Sanchez-Garcia M."/>
            <person name="Morin E."/>
            <person name="Andreopoulos B."/>
            <person name="Barry K.W."/>
            <person name="Bonito G."/>
            <person name="Buee M."/>
            <person name="Carver A."/>
            <person name="Chen C."/>
            <person name="Cichocki N."/>
            <person name="Clum A."/>
            <person name="Culley D."/>
            <person name="Crous P.W."/>
            <person name="Fauchery L."/>
            <person name="Girlanda M."/>
            <person name="Hayes R.D."/>
            <person name="Keri Z."/>
            <person name="LaButti K."/>
            <person name="Lipzen A."/>
            <person name="Lombard V."/>
            <person name="Magnuson J."/>
            <person name="Maillard F."/>
            <person name="Murat C."/>
            <person name="Nolan M."/>
            <person name="Ohm R.A."/>
            <person name="Pangilinan J."/>
            <person name="Pereira M.F."/>
            <person name="Perotto S."/>
            <person name="Peter M."/>
            <person name="Pfister S."/>
            <person name="Riley R."/>
            <person name="Sitrit Y."/>
            <person name="Stielow J.B."/>
            <person name="Szollosi G."/>
            <person name="Zifcakova L."/>
            <person name="Stursova M."/>
            <person name="Spatafora J.W."/>
            <person name="Tedersoo L."/>
            <person name="Vaario L.M."/>
            <person name="Yamada A."/>
            <person name="Yan M."/>
            <person name="Wang P."/>
            <person name="Xu J."/>
            <person name="Bruns T."/>
            <person name="Baldrian P."/>
            <person name="Vilgalys R."/>
            <person name="Dunand C."/>
            <person name="Henrissat B."/>
            <person name="Grigoriev I.V."/>
            <person name="Hibbett D."/>
            <person name="Nagy L.G."/>
            <person name="Martin F.M."/>
        </authorList>
    </citation>
    <scope>NUCLEOTIDE SEQUENCE</scope>
    <source>
        <strain evidence="1">P2</strain>
    </source>
</reference>
<dbReference type="Proteomes" id="UP000886501">
    <property type="component" value="Unassembled WGS sequence"/>
</dbReference>
<accession>A0ACB6YX97</accession>
<feature type="non-terminal residue" evidence="1">
    <location>
        <position position="187"/>
    </location>
</feature>
<dbReference type="EMBL" id="MU118695">
    <property type="protein sequence ID" value="KAF9642100.1"/>
    <property type="molecule type" value="Genomic_DNA"/>
</dbReference>
<evidence type="ECO:0000313" key="1">
    <source>
        <dbReference type="EMBL" id="KAF9642100.1"/>
    </source>
</evidence>